<comment type="caution">
    <text evidence="1">The sequence shown here is derived from an EMBL/GenBank/DDBJ whole genome shotgun (WGS) entry which is preliminary data.</text>
</comment>
<sequence>MATTASAIDASPPPARWMTESLDRTAFRRTIPVLAARVPAAETTALLKADALRRSIINLPKVRSVVGEHTDARKLVLLRVQREVPELTVCKPADLTPEAKEYLLSKDAELTTYTLELDYNYWTADEILQAVLPEDLLHGSPTGFAITGHLAHMNLNDEYLPYKHIIGQVVLDKNKRLRTVVNKLDSIDTQFRFFKMELLAGDPDYIVTHHESNCAFTFDFTRVYWNSRLHTEHERLVALFSPEDLVADVFAGVGPFAIPAAKKGCAVFANDLNPESHKYLQVNIDGNKVGDLVRASCEDGRAFIRDIVGRAAAEPLSGYAGPKTSRSQLQKQRKQQLKQLASYPDPSTAQTLPEDSSPSPPVPPRRRIAHFVMNLPDSAITFLDAFRGLLAASPDLAGLYADGMPMVHCHCFTRELEAAAAERDIRTRVAERLGWRLGAEDEVSLHLVRSVAPNKDMYCISFRLPRQVAFAPAVPA</sequence>
<dbReference type="Proteomes" id="UP000814033">
    <property type="component" value="Unassembled WGS sequence"/>
</dbReference>
<dbReference type="EMBL" id="MU275921">
    <property type="protein sequence ID" value="KAI0046610.1"/>
    <property type="molecule type" value="Genomic_DNA"/>
</dbReference>
<keyword evidence="2" id="KW-1185">Reference proteome</keyword>
<evidence type="ECO:0000313" key="2">
    <source>
        <dbReference type="Proteomes" id="UP000814033"/>
    </source>
</evidence>
<organism evidence="1 2">
    <name type="scientific">Auriscalpium vulgare</name>
    <dbReference type="NCBI Taxonomy" id="40419"/>
    <lineage>
        <taxon>Eukaryota</taxon>
        <taxon>Fungi</taxon>
        <taxon>Dikarya</taxon>
        <taxon>Basidiomycota</taxon>
        <taxon>Agaricomycotina</taxon>
        <taxon>Agaricomycetes</taxon>
        <taxon>Russulales</taxon>
        <taxon>Auriscalpiaceae</taxon>
        <taxon>Auriscalpium</taxon>
    </lineage>
</organism>
<accession>A0ACB8RRG6</accession>
<gene>
    <name evidence="1" type="ORF">FA95DRAFT_1582974</name>
</gene>
<evidence type="ECO:0000313" key="1">
    <source>
        <dbReference type="EMBL" id="KAI0046610.1"/>
    </source>
</evidence>
<protein>
    <submittedName>
        <fullName evidence="1">Uncharacterized protein</fullName>
    </submittedName>
</protein>
<reference evidence="1" key="2">
    <citation type="journal article" date="2022" name="New Phytol.">
        <title>Evolutionary transition to the ectomycorrhizal habit in the genomes of a hyperdiverse lineage of mushroom-forming fungi.</title>
        <authorList>
            <person name="Looney B."/>
            <person name="Miyauchi S."/>
            <person name="Morin E."/>
            <person name="Drula E."/>
            <person name="Courty P.E."/>
            <person name="Kohler A."/>
            <person name="Kuo A."/>
            <person name="LaButti K."/>
            <person name="Pangilinan J."/>
            <person name="Lipzen A."/>
            <person name="Riley R."/>
            <person name="Andreopoulos W."/>
            <person name="He G."/>
            <person name="Johnson J."/>
            <person name="Nolan M."/>
            <person name="Tritt A."/>
            <person name="Barry K.W."/>
            <person name="Grigoriev I.V."/>
            <person name="Nagy L.G."/>
            <person name="Hibbett D."/>
            <person name="Henrissat B."/>
            <person name="Matheny P.B."/>
            <person name="Labbe J."/>
            <person name="Martin F.M."/>
        </authorList>
    </citation>
    <scope>NUCLEOTIDE SEQUENCE</scope>
    <source>
        <strain evidence="1">FP105234-sp</strain>
    </source>
</reference>
<reference evidence="1" key="1">
    <citation type="submission" date="2021-02" db="EMBL/GenBank/DDBJ databases">
        <authorList>
            <consortium name="DOE Joint Genome Institute"/>
            <person name="Ahrendt S."/>
            <person name="Looney B.P."/>
            <person name="Miyauchi S."/>
            <person name="Morin E."/>
            <person name="Drula E."/>
            <person name="Courty P.E."/>
            <person name="Chicoki N."/>
            <person name="Fauchery L."/>
            <person name="Kohler A."/>
            <person name="Kuo A."/>
            <person name="Labutti K."/>
            <person name="Pangilinan J."/>
            <person name="Lipzen A."/>
            <person name="Riley R."/>
            <person name="Andreopoulos W."/>
            <person name="He G."/>
            <person name="Johnson J."/>
            <person name="Barry K.W."/>
            <person name="Grigoriev I.V."/>
            <person name="Nagy L."/>
            <person name="Hibbett D."/>
            <person name="Henrissat B."/>
            <person name="Matheny P.B."/>
            <person name="Labbe J."/>
            <person name="Martin F."/>
        </authorList>
    </citation>
    <scope>NUCLEOTIDE SEQUENCE</scope>
    <source>
        <strain evidence="1">FP105234-sp</strain>
    </source>
</reference>
<proteinExistence type="predicted"/>
<name>A0ACB8RRG6_9AGAM</name>